<evidence type="ECO:0000259" key="5">
    <source>
        <dbReference type="PROSITE" id="PS50977"/>
    </source>
</evidence>
<evidence type="ECO:0000313" key="7">
    <source>
        <dbReference type="Proteomes" id="UP001185069"/>
    </source>
</evidence>
<feature type="domain" description="HTH tetR-type" evidence="5">
    <location>
        <begin position="15"/>
        <end position="74"/>
    </location>
</feature>
<dbReference type="RefSeq" id="WP_309797926.1">
    <property type="nucleotide sequence ID" value="NZ_BAAAHY010000005.1"/>
</dbReference>
<evidence type="ECO:0000313" key="6">
    <source>
        <dbReference type="EMBL" id="MDR6269537.1"/>
    </source>
</evidence>
<dbReference type="Proteomes" id="UP001185069">
    <property type="component" value="Unassembled WGS sequence"/>
</dbReference>
<dbReference type="EMBL" id="JAVDQF010000001">
    <property type="protein sequence ID" value="MDR6269537.1"/>
    <property type="molecule type" value="Genomic_DNA"/>
</dbReference>
<organism evidence="6 7">
    <name type="scientific">Arthrobacter russicus</name>
    <dbReference type="NCBI Taxonomy" id="172040"/>
    <lineage>
        <taxon>Bacteria</taxon>
        <taxon>Bacillati</taxon>
        <taxon>Actinomycetota</taxon>
        <taxon>Actinomycetes</taxon>
        <taxon>Micrococcales</taxon>
        <taxon>Micrococcaceae</taxon>
        <taxon>Arthrobacter</taxon>
    </lineage>
</organism>
<dbReference type="Gene3D" id="1.10.357.10">
    <property type="entry name" value="Tetracycline Repressor, domain 2"/>
    <property type="match status" value="1"/>
</dbReference>
<proteinExistence type="predicted"/>
<dbReference type="SUPFAM" id="SSF46689">
    <property type="entry name" value="Homeodomain-like"/>
    <property type="match status" value="1"/>
</dbReference>
<dbReference type="Pfam" id="PF00440">
    <property type="entry name" value="TetR_N"/>
    <property type="match status" value="1"/>
</dbReference>
<dbReference type="PANTHER" id="PTHR30055:SF234">
    <property type="entry name" value="HTH-TYPE TRANSCRIPTIONAL REGULATOR BETI"/>
    <property type="match status" value="1"/>
</dbReference>
<accession>A0ABU1JDQ9</accession>
<dbReference type="InterPro" id="IPR001647">
    <property type="entry name" value="HTH_TetR"/>
</dbReference>
<reference evidence="6 7" key="1">
    <citation type="submission" date="2023-07" db="EMBL/GenBank/DDBJ databases">
        <title>Sequencing the genomes of 1000 actinobacteria strains.</title>
        <authorList>
            <person name="Klenk H.-P."/>
        </authorList>
    </citation>
    <scope>NUCLEOTIDE SEQUENCE [LARGE SCALE GENOMIC DNA]</scope>
    <source>
        <strain evidence="6 7">DSM 14555</strain>
    </source>
</reference>
<keyword evidence="3" id="KW-0804">Transcription</keyword>
<keyword evidence="2 4" id="KW-0238">DNA-binding</keyword>
<keyword evidence="7" id="KW-1185">Reference proteome</keyword>
<evidence type="ECO:0000256" key="4">
    <source>
        <dbReference type="PROSITE-ProRule" id="PRU00335"/>
    </source>
</evidence>
<gene>
    <name evidence="6" type="ORF">JOE69_001775</name>
</gene>
<evidence type="ECO:0000256" key="2">
    <source>
        <dbReference type="ARBA" id="ARBA00023125"/>
    </source>
</evidence>
<dbReference type="PROSITE" id="PS50977">
    <property type="entry name" value="HTH_TETR_2"/>
    <property type="match status" value="1"/>
</dbReference>
<evidence type="ECO:0000256" key="3">
    <source>
        <dbReference type="ARBA" id="ARBA00023163"/>
    </source>
</evidence>
<keyword evidence="1" id="KW-0805">Transcription regulation</keyword>
<name>A0ABU1JDQ9_9MICC</name>
<evidence type="ECO:0000256" key="1">
    <source>
        <dbReference type="ARBA" id="ARBA00023015"/>
    </source>
</evidence>
<sequence>MSEAESMRPRRADAARNNDRLINAARLCFRVEGPDVSLQTIAKQAGVGVATLFRNFADKDEMILAVLAEEITVRVDPLMERALADPNPVRGMMYIINGMMGIASREANMISAVGVRREILIGIATPIVGTLYELLKQSQAEELIRAELDVGDLVVLLAMILSSVESTPPNSRSWKRFAMLLADSVLVPGRHRELPPAKAFFWTPEFP</sequence>
<dbReference type="PANTHER" id="PTHR30055">
    <property type="entry name" value="HTH-TYPE TRANSCRIPTIONAL REGULATOR RUTR"/>
    <property type="match status" value="1"/>
</dbReference>
<dbReference type="InterPro" id="IPR009057">
    <property type="entry name" value="Homeodomain-like_sf"/>
</dbReference>
<dbReference type="InterPro" id="IPR050109">
    <property type="entry name" value="HTH-type_TetR-like_transc_reg"/>
</dbReference>
<comment type="caution">
    <text evidence="6">The sequence shown here is derived from an EMBL/GenBank/DDBJ whole genome shotgun (WGS) entry which is preliminary data.</text>
</comment>
<feature type="DNA-binding region" description="H-T-H motif" evidence="4">
    <location>
        <begin position="37"/>
        <end position="56"/>
    </location>
</feature>
<protein>
    <submittedName>
        <fullName evidence="6">AcrR family transcriptional regulator</fullName>
    </submittedName>
</protein>